<dbReference type="PANTHER" id="PTHR22811">
    <property type="entry name" value="TRANSMEMBRANE EMP24 DOMAIN-CONTAINING PROTEIN"/>
    <property type="match status" value="1"/>
</dbReference>
<keyword evidence="3 8" id="KW-0812">Transmembrane</keyword>
<evidence type="ECO:0000256" key="6">
    <source>
        <dbReference type="ARBA" id="ARBA00023136"/>
    </source>
</evidence>
<proteinExistence type="inferred from homology"/>
<dbReference type="Gene3D" id="2.60.120.680">
    <property type="entry name" value="GOLD domain"/>
    <property type="match status" value="1"/>
</dbReference>
<name>J9ESN0_WUCBA</name>
<accession>J9ESN0</accession>
<evidence type="ECO:0000256" key="4">
    <source>
        <dbReference type="ARBA" id="ARBA00022729"/>
    </source>
</evidence>
<dbReference type="SMART" id="SM01190">
    <property type="entry name" value="EMP24_GP25L"/>
    <property type="match status" value="1"/>
</dbReference>
<dbReference type="InterPro" id="IPR036598">
    <property type="entry name" value="GOLD_dom_sf"/>
</dbReference>
<evidence type="ECO:0000313" key="11">
    <source>
        <dbReference type="Proteomes" id="UP000004810"/>
    </source>
</evidence>
<sequence>VVDGGDLNINFMMLFGTKILLQEMMKVEGSHKFSMEESGDYQLCFDNSFSYQTRKVLFFELFLLDENGSFDETNTVEEFGPVRHEYSGLGFEMQKFQKASNNIKNLLNKIEYHQSLLRAYEARDRAIMNANFDRVTLWTLSGTDNKKEGLVSTNKVLCAQGFGHCARFTTYRKGLRAVENIGSGLGLVYDLLGIANVRESVEISRESRREVEIFPSKSKRYKWHEVLSCDRCKVVSGSNFACVLCVSSVPHLLGVRLLSVCCFASVNEKEIFARIKKFFAVLGENGRKFLSKIKVLFYSMRDIYAVIMILCHIVSFLLPIYVVVAEKYDYTVIVPAGKMGCYGFTIFDEKYHSFEVDFQGGGLDITFSVTSPKGLRLINDLKHTDGTHNFVEN</sequence>
<keyword evidence="4" id="KW-0732">Signal</keyword>
<organism evidence="10 11">
    <name type="scientific">Wuchereria bancrofti</name>
    <dbReference type="NCBI Taxonomy" id="6293"/>
    <lineage>
        <taxon>Eukaryota</taxon>
        <taxon>Metazoa</taxon>
        <taxon>Ecdysozoa</taxon>
        <taxon>Nematoda</taxon>
        <taxon>Chromadorea</taxon>
        <taxon>Rhabditida</taxon>
        <taxon>Spirurina</taxon>
        <taxon>Spiruromorpha</taxon>
        <taxon>Filarioidea</taxon>
        <taxon>Onchocercidae</taxon>
        <taxon>Wuchereria</taxon>
    </lineage>
</organism>
<dbReference type="EMBL" id="ADBV01001269">
    <property type="protein sequence ID" value="EJW85193.1"/>
    <property type="molecule type" value="Genomic_DNA"/>
</dbReference>
<dbReference type="SUPFAM" id="SSF101576">
    <property type="entry name" value="Supernatant protein factor (SPF), C-terminal domain"/>
    <property type="match status" value="1"/>
</dbReference>
<keyword evidence="6 8" id="KW-0472">Membrane</keyword>
<dbReference type="InterPro" id="IPR015720">
    <property type="entry name" value="Emp24-like"/>
</dbReference>
<evidence type="ECO:0000256" key="3">
    <source>
        <dbReference type="ARBA" id="ARBA00022692"/>
    </source>
</evidence>
<dbReference type="GO" id="GO:0012505">
    <property type="term" value="C:endomembrane system"/>
    <property type="evidence" value="ECO:0007669"/>
    <property type="project" value="UniProtKB-SubCell"/>
</dbReference>
<comment type="similarity">
    <text evidence="2">Belongs to the EMP24/GP25L family.</text>
</comment>
<dbReference type="Proteomes" id="UP000004810">
    <property type="component" value="Unassembled WGS sequence"/>
</dbReference>
<evidence type="ECO:0000256" key="2">
    <source>
        <dbReference type="ARBA" id="ARBA00007104"/>
    </source>
</evidence>
<evidence type="ECO:0000256" key="5">
    <source>
        <dbReference type="ARBA" id="ARBA00022989"/>
    </source>
</evidence>
<evidence type="ECO:0000313" key="10">
    <source>
        <dbReference type="EMBL" id="EJW85193.1"/>
    </source>
</evidence>
<evidence type="ECO:0000259" key="9">
    <source>
        <dbReference type="PROSITE" id="PS50866"/>
    </source>
</evidence>
<dbReference type="AlphaFoldDB" id="J9ESN0"/>
<feature type="transmembrane region" description="Helical" evidence="8">
    <location>
        <begin position="303"/>
        <end position="324"/>
    </location>
</feature>
<dbReference type="GO" id="GO:0016020">
    <property type="term" value="C:membrane"/>
    <property type="evidence" value="ECO:0007669"/>
    <property type="project" value="UniProtKB-SubCell"/>
</dbReference>
<comment type="caution">
    <text evidence="10">The sequence shown here is derived from an EMBL/GenBank/DDBJ whole genome shotgun (WGS) entry which is preliminary data.</text>
</comment>
<evidence type="ECO:0000256" key="1">
    <source>
        <dbReference type="ARBA" id="ARBA00004479"/>
    </source>
</evidence>
<feature type="non-terminal residue" evidence="10">
    <location>
        <position position="1"/>
    </location>
</feature>
<evidence type="ECO:0000256" key="8">
    <source>
        <dbReference type="SAM" id="Phobius"/>
    </source>
</evidence>
<dbReference type="InterPro" id="IPR009038">
    <property type="entry name" value="GOLD_dom"/>
</dbReference>
<protein>
    <submittedName>
        <fullName evidence="10">Emp24/gp25L/p24 family protein</fullName>
    </submittedName>
</protein>
<comment type="subcellular location">
    <subcellularLocation>
        <location evidence="7">Endomembrane system</location>
        <topology evidence="7">Single-pass membrane protein</topology>
    </subcellularLocation>
    <subcellularLocation>
        <location evidence="1">Membrane</location>
        <topology evidence="1">Single-pass type I membrane protein</topology>
    </subcellularLocation>
</comment>
<dbReference type="Pfam" id="PF01105">
    <property type="entry name" value="EMP24_GP25L"/>
    <property type="match status" value="1"/>
</dbReference>
<feature type="domain" description="GOLD" evidence="9">
    <location>
        <begin position="1"/>
        <end position="63"/>
    </location>
</feature>
<evidence type="ECO:0000256" key="7">
    <source>
        <dbReference type="ARBA" id="ARBA00037847"/>
    </source>
</evidence>
<reference evidence="11" key="1">
    <citation type="submission" date="2012-08" db="EMBL/GenBank/DDBJ databases">
        <title>The Genome Sequence of Wuchereria bancrofti.</title>
        <authorList>
            <person name="Nutman T.B."/>
            <person name="Fink D.L."/>
            <person name="Russ C."/>
            <person name="Young S."/>
            <person name="Zeng Q."/>
            <person name="Koehrsen M."/>
            <person name="Alvarado L."/>
            <person name="Berlin A."/>
            <person name="Chapman S.B."/>
            <person name="Chen Z."/>
            <person name="Freedman E."/>
            <person name="Gellesch M."/>
            <person name="Goldberg J."/>
            <person name="Griggs A."/>
            <person name="Gujja S."/>
            <person name="Heilman E.R."/>
            <person name="Heiman D."/>
            <person name="Hepburn T."/>
            <person name="Howarth C."/>
            <person name="Jen D."/>
            <person name="Larson L."/>
            <person name="Lewis B."/>
            <person name="Mehta T."/>
            <person name="Park D."/>
            <person name="Pearson M."/>
            <person name="Roberts A."/>
            <person name="Saif S."/>
            <person name="Shea T."/>
            <person name="Shenoy N."/>
            <person name="Sisk P."/>
            <person name="Stolte C."/>
            <person name="Sykes S."/>
            <person name="Walk T."/>
            <person name="White J."/>
            <person name="Yandava C."/>
            <person name="Haas B."/>
            <person name="Henn M.R."/>
            <person name="Nusbaum C."/>
            <person name="Birren B."/>
        </authorList>
    </citation>
    <scope>NUCLEOTIDE SEQUENCE [LARGE SCALE GENOMIC DNA]</scope>
    <source>
        <strain evidence="11">NA</strain>
    </source>
</reference>
<keyword evidence="5 8" id="KW-1133">Transmembrane helix</keyword>
<gene>
    <name evidence="10" type="ORF">WUBG_03897</name>
</gene>
<dbReference type="PROSITE" id="PS50866">
    <property type="entry name" value="GOLD"/>
    <property type="match status" value="1"/>
</dbReference>